<evidence type="ECO:0000256" key="6">
    <source>
        <dbReference type="ARBA" id="ARBA00023180"/>
    </source>
</evidence>
<keyword evidence="5" id="KW-1015">Disulfide bond</keyword>
<dbReference type="Pfam" id="PF02265">
    <property type="entry name" value="S1-P1_nuclease"/>
    <property type="match status" value="1"/>
</dbReference>
<keyword evidence="6" id="KW-0325">Glycoprotein</keyword>
<reference evidence="7 8" key="1">
    <citation type="submission" date="2016-11" db="EMBL/GenBank/DDBJ databases">
        <title>Whole Genome Sequencing of Mucilaginibacter polytrichastri RG4-7(T) isolated from the moss sample.</title>
        <authorList>
            <person name="Li Y."/>
        </authorList>
    </citation>
    <scope>NUCLEOTIDE SEQUENCE [LARGE SCALE GENOMIC DNA]</scope>
    <source>
        <strain evidence="7 8">RG4-7</strain>
    </source>
</reference>
<gene>
    <name evidence="7" type="ORF">RG47T_3624</name>
</gene>
<dbReference type="STRING" id="1302689.RG47T_3624"/>
<organism evidence="7 8">
    <name type="scientific">Mucilaginibacter polytrichastri</name>
    <dbReference type="NCBI Taxonomy" id="1302689"/>
    <lineage>
        <taxon>Bacteria</taxon>
        <taxon>Pseudomonadati</taxon>
        <taxon>Bacteroidota</taxon>
        <taxon>Sphingobacteriia</taxon>
        <taxon>Sphingobacteriales</taxon>
        <taxon>Sphingobacteriaceae</taxon>
        <taxon>Mucilaginibacter</taxon>
    </lineage>
</organism>
<dbReference type="Gene3D" id="1.10.575.10">
    <property type="entry name" value="P1 Nuclease"/>
    <property type="match status" value="1"/>
</dbReference>
<protein>
    <submittedName>
        <fullName evidence="7">Uncharacterized protein</fullName>
    </submittedName>
</protein>
<name>A0A1Q6A2C2_9SPHI</name>
<dbReference type="GO" id="GO:0006308">
    <property type="term" value="P:DNA catabolic process"/>
    <property type="evidence" value="ECO:0007669"/>
    <property type="project" value="InterPro"/>
</dbReference>
<accession>A0A1Q6A2C2</accession>
<dbReference type="InterPro" id="IPR003154">
    <property type="entry name" value="S1/P1nuclease"/>
</dbReference>
<dbReference type="AlphaFoldDB" id="A0A1Q6A2C2"/>
<dbReference type="EMBL" id="MPPL01000001">
    <property type="protein sequence ID" value="OKS88160.1"/>
    <property type="molecule type" value="Genomic_DNA"/>
</dbReference>
<dbReference type="InterPro" id="IPR008947">
    <property type="entry name" value="PLipase_C/P1_nuclease_dom_sf"/>
</dbReference>
<dbReference type="GO" id="GO:0016788">
    <property type="term" value="F:hydrolase activity, acting on ester bonds"/>
    <property type="evidence" value="ECO:0007669"/>
    <property type="project" value="InterPro"/>
</dbReference>
<evidence type="ECO:0000256" key="3">
    <source>
        <dbReference type="ARBA" id="ARBA00022759"/>
    </source>
</evidence>
<evidence type="ECO:0000256" key="1">
    <source>
        <dbReference type="ARBA" id="ARBA00022722"/>
    </source>
</evidence>
<comment type="caution">
    <text evidence="7">The sequence shown here is derived from an EMBL/GenBank/DDBJ whole genome shotgun (WGS) entry which is preliminary data.</text>
</comment>
<keyword evidence="4" id="KW-0378">Hydrolase</keyword>
<evidence type="ECO:0000313" key="8">
    <source>
        <dbReference type="Proteomes" id="UP000186720"/>
    </source>
</evidence>
<evidence type="ECO:0000313" key="7">
    <source>
        <dbReference type="EMBL" id="OKS88160.1"/>
    </source>
</evidence>
<evidence type="ECO:0000256" key="4">
    <source>
        <dbReference type="ARBA" id="ARBA00022801"/>
    </source>
</evidence>
<proteinExistence type="predicted"/>
<dbReference type="GO" id="GO:0046872">
    <property type="term" value="F:metal ion binding"/>
    <property type="evidence" value="ECO:0007669"/>
    <property type="project" value="UniProtKB-KW"/>
</dbReference>
<sequence length="190" mass="21205">MAKDYDNANPQQIAQWQKDSPMQWLWESYQVSTKIYGDVAKSNKLDDAYYQANIPVVQQRIEMAGIRLAGELNKIFAAYPVTGKAETHIGTPMAANVPKVIDIKDAASHLNEWVSLTAKAYSTRTMGEMTLVNLGAAYPDQLLTLVLREGAKDKFKDLEGKIITVSGKVIDYKGKPEIIVTDEQQLKINE</sequence>
<keyword evidence="3" id="KW-0255">Endonuclease</keyword>
<keyword evidence="8" id="KW-1185">Reference proteome</keyword>
<evidence type="ECO:0000256" key="5">
    <source>
        <dbReference type="ARBA" id="ARBA00023157"/>
    </source>
</evidence>
<dbReference type="SUPFAM" id="SSF48537">
    <property type="entry name" value="Phospholipase C/P1 nuclease"/>
    <property type="match status" value="1"/>
</dbReference>
<keyword evidence="1" id="KW-0540">Nuclease</keyword>
<dbReference type="Proteomes" id="UP000186720">
    <property type="component" value="Unassembled WGS sequence"/>
</dbReference>
<dbReference type="GO" id="GO:0004519">
    <property type="term" value="F:endonuclease activity"/>
    <property type="evidence" value="ECO:0007669"/>
    <property type="project" value="UniProtKB-KW"/>
</dbReference>
<keyword evidence="2" id="KW-0479">Metal-binding</keyword>
<dbReference type="GO" id="GO:0003676">
    <property type="term" value="F:nucleic acid binding"/>
    <property type="evidence" value="ECO:0007669"/>
    <property type="project" value="InterPro"/>
</dbReference>
<evidence type="ECO:0000256" key="2">
    <source>
        <dbReference type="ARBA" id="ARBA00022723"/>
    </source>
</evidence>